<dbReference type="OrthoDB" id="10057690at2759"/>
<evidence type="ECO:0000313" key="1">
    <source>
        <dbReference type="EMBL" id="KAF6031241.1"/>
    </source>
</evidence>
<dbReference type="EMBL" id="VXIV02001632">
    <property type="protein sequence ID" value="KAF6031241.1"/>
    <property type="molecule type" value="Genomic_DNA"/>
</dbReference>
<name>A0A7J7JZZ3_BUGNE</name>
<dbReference type="InterPro" id="IPR008042">
    <property type="entry name" value="Retrotrans_Pao"/>
</dbReference>
<gene>
    <name evidence="1" type="ORF">EB796_010477</name>
</gene>
<dbReference type="AlphaFoldDB" id="A0A7J7JZZ3"/>
<evidence type="ECO:0000313" key="2">
    <source>
        <dbReference type="Proteomes" id="UP000593567"/>
    </source>
</evidence>
<sequence length="170" mass="19190">MWSKTPIYAFTNSHPTHLLFSSPILLLEEMYKTLEPDDNSQPIERTLGLLWSLKSNAFLFSPSIKSSPNTHSGVLFTITCIFNLLGFLPPFTLKGKNILQDMCRISASWEATLEGELLSRWGRVGNFLRLISLTSTSIDVTNRMILVKSPKQKSRISLIPVWMVMVKSAT</sequence>
<proteinExistence type="predicted"/>
<reference evidence="1" key="1">
    <citation type="submission" date="2020-06" db="EMBL/GenBank/DDBJ databases">
        <title>Draft genome of Bugula neritina, a colonial animal packing powerful symbionts and potential medicines.</title>
        <authorList>
            <person name="Rayko M."/>
        </authorList>
    </citation>
    <scope>NUCLEOTIDE SEQUENCE [LARGE SCALE GENOMIC DNA]</scope>
    <source>
        <strain evidence="1">Kwan_BN1</strain>
    </source>
</reference>
<comment type="caution">
    <text evidence="1">The sequence shown here is derived from an EMBL/GenBank/DDBJ whole genome shotgun (WGS) entry which is preliminary data.</text>
</comment>
<dbReference type="PANTHER" id="PTHR47331:SF5">
    <property type="entry name" value="RIBONUCLEASE H"/>
    <property type="match status" value="1"/>
</dbReference>
<dbReference type="Pfam" id="PF05380">
    <property type="entry name" value="Peptidase_A17"/>
    <property type="match status" value="1"/>
</dbReference>
<accession>A0A7J7JZZ3</accession>
<organism evidence="1 2">
    <name type="scientific">Bugula neritina</name>
    <name type="common">Brown bryozoan</name>
    <name type="synonym">Sertularia neritina</name>
    <dbReference type="NCBI Taxonomy" id="10212"/>
    <lineage>
        <taxon>Eukaryota</taxon>
        <taxon>Metazoa</taxon>
        <taxon>Spiralia</taxon>
        <taxon>Lophotrochozoa</taxon>
        <taxon>Bryozoa</taxon>
        <taxon>Gymnolaemata</taxon>
        <taxon>Cheilostomatida</taxon>
        <taxon>Flustrina</taxon>
        <taxon>Buguloidea</taxon>
        <taxon>Bugulidae</taxon>
        <taxon>Bugula</taxon>
    </lineage>
</organism>
<keyword evidence="2" id="KW-1185">Reference proteome</keyword>
<dbReference type="Proteomes" id="UP000593567">
    <property type="component" value="Unassembled WGS sequence"/>
</dbReference>
<dbReference type="PANTHER" id="PTHR47331">
    <property type="entry name" value="PHD-TYPE DOMAIN-CONTAINING PROTEIN"/>
    <property type="match status" value="1"/>
</dbReference>
<protein>
    <submittedName>
        <fullName evidence="1">Uncharacterized protein</fullName>
    </submittedName>
</protein>